<dbReference type="Gene3D" id="3.55.50.30">
    <property type="match status" value="1"/>
</dbReference>
<feature type="domain" description="FecR protein" evidence="1">
    <location>
        <begin position="60"/>
        <end position="151"/>
    </location>
</feature>
<dbReference type="InterPro" id="IPR006860">
    <property type="entry name" value="FecR"/>
</dbReference>
<dbReference type="PATRIC" id="fig|317.174.peg.1959"/>
<name>A0A085V9W7_PSESX</name>
<dbReference type="PANTHER" id="PTHR30273">
    <property type="entry name" value="PERIPLASMIC SIGNAL SENSOR AND SIGMA FACTOR ACTIVATOR FECR-RELATED"/>
    <property type="match status" value="1"/>
</dbReference>
<dbReference type="PANTHER" id="PTHR30273:SF2">
    <property type="entry name" value="PROTEIN FECR"/>
    <property type="match status" value="1"/>
</dbReference>
<comment type="caution">
    <text evidence="2">The sequence shown here is derived from an EMBL/GenBank/DDBJ whole genome shotgun (WGS) entry which is preliminary data.</text>
</comment>
<reference evidence="2 3" key="1">
    <citation type="submission" date="2014-07" db="EMBL/GenBank/DDBJ databases">
        <title>Draft Genome Sequences of Environmental Pseudomonas syringae strains.</title>
        <authorList>
            <person name="Baltrus D.A."/>
            <person name="Berge O."/>
            <person name="Morris C."/>
        </authorList>
    </citation>
    <scope>NUCLEOTIDE SEQUENCE [LARGE SCALE GENOMIC DNA]</scope>
    <source>
        <strain evidence="2 3">CEB003</strain>
    </source>
</reference>
<evidence type="ECO:0000313" key="3">
    <source>
        <dbReference type="Proteomes" id="UP000028643"/>
    </source>
</evidence>
<dbReference type="EMBL" id="JPQT01000098">
    <property type="protein sequence ID" value="KFE52230.1"/>
    <property type="molecule type" value="Genomic_DNA"/>
</dbReference>
<dbReference type="GO" id="GO:0016989">
    <property type="term" value="F:sigma factor antagonist activity"/>
    <property type="evidence" value="ECO:0007669"/>
    <property type="project" value="TreeGrafter"/>
</dbReference>
<accession>A0A085V9W7</accession>
<dbReference type="InterPro" id="IPR012373">
    <property type="entry name" value="Ferrdict_sens_TM"/>
</dbReference>
<dbReference type="Proteomes" id="UP000028643">
    <property type="component" value="Unassembled WGS sequence"/>
</dbReference>
<protein>
    <submittedName>
        <fullName evidence="2">Iron dicitrate transport regulator FecR</fullName>
    </submittedName>
</protein>
<sequence length="266" mass="29302">MQPFADALREQVPSREALLSEAKAFSQRRRKTRTALGTGLLTLALLGAVWKVDPAWQTEDVWVAKGTRQQLQLRDGSQVALDSGTHLRIERRLRSRQLELVEGQALFSVVHADTPFIVRSQGVSVRDIGTVFSVRSDQRGVDVAVLEGVVEVSNVRSPALRLAAGQQLRAFAERIDRVQGFNQAQLTAWQHGKLRLDGTPLKDVVVDVGRYRQAPVRIADASTGELRLSGEFDTDSVESLLNLLPSILPVAVQRAPDGTVTLSRTR</sequence>
<evidence type="ECO:0000259" key="1">
    <source>
        <dbReference type="Pfam" id="PF04773"/>
    </source>
</evidence>
<dbReference type="Gene3D" id="2.60.120.1440">
    <property type="match status" value="1"/>
</dbReference>
<dbReference type="Pfam" id="PF04773">
    <property type="entry name" value="FecR"/>
    <property type="match status" value="1"/>
</dbReference>
<dbReference type="AlphaFoldDB" id="A0A085V9W7"/>
<evidence type="ECO:0000313" key="2">
    <source>
        <dbReference type="EMBL" id="KFE52230.1"/>
    </source>
</evidence>
<gene>
    <name evidence="2" type="ORF">IV02_09565</name>
</gene>
<proteinExistence type="predicted"/>
<organism evidence="2 3">
    <name type="scientific">Pseudomonas syringae</name>
    <dbReference type="NCBI Taxonomy" id="317"/>
    <lineage>
        <taxon>Bacteria</taxon>
        <taxon>Pseudomonadati</taxon>
        <taxon>Pseudomonadota</taxon>
        <taxon>Gammaproteobacteria</taxon>
        <taxon>Pseudomonadales</taxon>
        <taxon>Pseudomonadaceae</taxon>
        <taxon>Pseudomonas</taxon>
    </lineage>
</organism>